<gene>
    <name evidence="2" type="ORF">PSON_ATCC_30995.1.T1400025</name>
</gene>
<protein>
    <recommendedName>
        <fullName evidence="4">Transmembrane protein</fullName>
    </recommendedName>
</protein>
<keyword evidence="1" id="KW-0732">Signal</keyword>
<dbReference type="OrthoDB" id="5337378at2759"/>
<evidence type="ECO:0000313" key="2">
    <source>
        <dbReference type="EMBL" id="CAD8122687.1"/>
    </source>
</evidence>
<feature type="chain" id="PRO_5035831136" description="Transmembrane protein" evidence="1">
    <location>
        <begin position="27"/>
        <end position="122"/>
    </location>
</feature>
<proteinExistence type="predicted"/>
<sequence>MNQLHFILLLELLILYLISLNKKIQAGYYEPIPSKYNSDLQDILKLLLQVDPNERPNCDQILKNPKVIKVSYQQKQNRMVLNKLNIINYQASNQFKIIKRQFTIIKILKQNEKISLIIKNQN</sequence>
<evidence type="ECO:0000313" key="3">
    <source>
        <dbReference type="Proteomes" id="UP000692954"/>
    </source>
</evidence>
<keyword evidence="3" id="KW-1185">Reference proteome</keyword>
<dbReference type="EMBL" id="CAJJDN010000140">
    <property type="protein sequence ID" value="CAD8122687.1"/>
    <property type="molecule type" value="Genomic_DNA"/>
</dbReference>
<name>A0A8S1R5K7_9CILI</name>
<organism evidence="2 3">
    <name type="scientific">Paramecium sonneborni</name>
    <dbReference type="NCBI Taxonomy" id="65129"/>
    <lineage>
        <taxon>Eukaryota</taxon>
        <taxon>Sar</taxon>
        <taxon>Alveolata</taxon>
        <taxon>Ciliophora</taxon>
        <taxon>Intramacronucleata</taxon>
        <taxon>Oligohymenophorea</taxon>
        <taxon>Peniculida</taxon>
        <taxon>Parameciidae</taxon>
        <taxon>Paramecium</taxon>
    </lineage>
</organism>
<reference evidence="2" key="1">
    <citation type="submission" date="2021-01" db="EMBL/GenBank/DDBJ databases">
        <authorList>
            <consortium name="Genoscope - CEA"/>
            <person name="William W."/>
        </authorList>
    </citation>
    <scope>NUCLEOTIDE SEQUENCE</scope>
</reference>
<comment type="caution">
    <text evidence="2">The sequence shown here is derived from an EMBL/GenBank/DDBJ whole genome shotgun (WGS) entry which is preliminary data.</text>
</comment>
<evidence type="ECO:0008006" key="4">
    <source>
        <dbReference type="Google" id="ProtNLM"/>
    </source>
</evidence>
<evidence type="ECO:0000256" key="1">
    <source>
        <dbReference type="SAM" id="SignalP"/>
    </source>
</evidence>
<accession>A0A8S1R5K7</accession>
<feature type="signal peptide" evidence="1">
    <location>
        <begin position="1"/>
        <end position="26"/>
    </location>
</feature>
<dbReference type="Proteomes" id="UP000692954">
    <property type="component" value="Unassembled WGS sequence"/>
</dbReference>
<dbReference type="AlphaFoldDB" id="A0A8S1R5K7"/>